<dbReference type="Proteomes" id="UP000271683">
    <property type="component" value="Unassembled WGS sequence"/>
</dbReference>
<evidence type="ECO:0000313" key="3">
    <source>
        <dbReference type="Proteomes" id="UP000271683"/>
    </source>
</evidence>
<organism evidence="2 3">
    <name type="scientific">Couchioplanes caeruleus</name>
    <dbReference type="NCBI Taxonomy" id="56438"/>
    <lineage>
        <taxon>Bacteria</taxon>
        <taxon>Bacillati</taxon>
        <taxon>Actinomycetota</taxon>
        <taxon>Actinomycetes</taxon>
        <taxon>Micromonosporales</taxon>
        <taxon>Micromonosporaceae</taxon>
        <taxon>Couchioplanes</taxon>
    </lineage>
</organism>
<comment type="caution">
    <text evidence="2">The sequence shown here is derived from an EMBL/GenBank/DDBJ whole genome shotgun (WGS) entry which is preliminary data.</text>
</comment>
<dbReference type="PROSITE" id="PS50231">
    <property type="entry name" value="RICIN_B_LECTIN"/>
    <property type="match status" value="1"/>
</dbReference>
<sequence length="236" mass="25512">MLESLRPGDRPASRLTGVDTEGLVNVNRKGSLKLAAGAVAALLVASLAVATPAAAAPSAEKVTHVSSLADYMRARAAGTAADVVTLVYGSVHSRGPNGQESHVLDVKNWGTADRSVVHLWEYRTSGNVDNQRWDLLDAGTSGGDPLVALSDRNSTNKCLDESRDHQAGNGTAVYIYECHFAANQLWRLQPHPLGGGYVWIRNLYDGRCLDVRQYNYTNGATIQVWDCHGNWNQAWA</sequence>
<dbReference type="InterPro" id="IPR006311">
    <property type="entry name" value="TAT_signal"/>
</dbReference>
<dbReference type="SMART" id="SM00458">
    <property type="entry name" value="RICIN"/>
    <property type="match status" value="1"/>
</dbReference>
<dbReference type="CDD" id="cd00161">
    <property type="entry name" value="beta-trefoil_Ricin-like"/>
    <property type="match status" value="1"/>
</dbReference>
<dbReference type="InterPro" id="IPR000772">
    <property type="entry name" value="Ricin_B_lectin"/>
</dbReference>
<evidence type="ECO:0000259" key="1">
    <source>
        <dbReference type="SMART" id="SM00458"/>
    </source>
</evidence>
<reference evidence="2 3" key="1">
    <citation type="submission" date="2018-11" db="EMBL/GenBank/DDBJ databases">
        <title>Sequencing the genomes of 1000 actinobacteria strains.</title>
        <authorList>
            <person name="Klenk H.-P."/>
        </authorList>
    </citation>
    <scope>NUCLEOTIDE SEQUENCE [LARGE SCALE GENOMIC DNA]</scope>
    <source>
        <strain evidence="2 3">DSM 43634</strain>
    </source>
</reference>
<dbReference type="EMBL" id="RJKL01000001">
    <property type="protein sequence ID" value="ROP28052.1"/>
    <property type="molecule type" value="Genomic_DNA"/>
</dbReference>
<dbReference type="OrthoDB" id="9802600at2"/>
<evidence type="ECO:0000313" key="2">
    <source>
        <dbReference type="EMBL" id="ROP28052.1"/>
    </source>
</evidence>
<gene>
    <name evidence="2" type="ORF">EDD30_0758</name>
</gene>
<dbReference type="SUPFAM" id="SSF50370">
    <property type="entry name" value="Ricin B-like lectins"/>
    <property type="match status" value="1"/>
</dbReference>
<keyword evidence="2" id="KW-0430">Lectin</keyword>
<accession>A0A3N1GCP7</accession>
<dbReference type="Gene3D" id="2.80.10.50">
    <property type="match status" value="2"/>
</dbReference>
<proteinExistence type="predicted"/>
<dbReference type="Pfam" id="PF14200">
    <property type="entry name" value="RicinB_lectin_2"/>
    <property type="match status" value="1"/>
</dbReference>
<feature type="domain" description="Ricin B lectin" evidence="1">
    <location>
        <begin position="88"/>
        <end position="234"/>
    </location>
</feature>
<dbReference type="InterPro" id="IPR035992">
    <property type="entry name" value="Ricin_B-like_lectins"/>
</dbReference>
<dbReference type="GO" id="GO:0030246">
    <property type="term" value="F:carbohydrate binding"/>
    <property type="evidence" value="ECO:0007669"/>
    <property type="project" value="UniProtKB-KW"/>
</dbReference>
<dbReference type="AlphaFoldDB" id="A0A3N1GCP7"/>
<dbReference type="PROSITE" id="PS51318">
    <property type="entry name" value="TAT"/>
    <property type="match status" value="1"/>
</dbReference>
<name>A0A3N1GCP7_9ACTN</name>
<protein>
    <submittedName>
        <fullName evidence="2">Ricin-type beta-trefoil lectin protein</fullName>
    </submittedName>
</protein>